<gene>
    <name evidence="1" type="ORF">KJF94_07380</name>
</gene>
<dbReference type="EMBL" id="CP075566">
    <property type="protein sequence ID" value="QVW25385.1"/>
    <property type="molecule type" value="Genomic_DNA"/>
</dbReference>
<evidence type="ECO:0000313" key="1">
    <source>
        <dbReference type="EMBL" id="QVW25385.1"/>
    </source>
</evidence>
<organism evidence="1 2">
    <name type="scientific">Pseudomonas hormoni</name>
    <dbReference type="NCBI Taxonomy" id="3093767"/>
    <lineage>
        <taxon>Bacteria</taxon>
        <taxon>Pseudomonadati</taxon>
        <taxon>Pseudomonadota</taxon>
        <taxon>Gammaproteobacteria</taxon>
        <taxon>Pseudomonadales</taxon>
        <taxon>Pseudomonadaceae</taxon>
        <taxon>Pseudomonas</taxon>
    </lineage>
</organism>
<proteinExistence type="predicted"/>
<dbReference type="RefSeq" id="WP_214382268.1">
    <property type="nucleotide sequence ID" value="NZ_CP075566.1"/>
</dbReference>
<sequence length="276" mass="31416">MKLLLLSLTLPLLTGCTWGLLFIKEGAMELTSHYGIRRATIIVETPANFYASYTAYYKPRIPENCQFYGVGTGGYYTRDSKQKFEKSETRNLEQAIKFKVPLTYHIGTCTMHLSGLKTEIESTNNRGSSTSLDIISTTQKTNKNTLGEKTIRNLCDPSFVIKAATNDIKKISMYLPCKKANEQWQLLENILHQPDLHKEISFDELRRTPVRYIYRITQNERPLFPKNWIKSESGWKPCAPISKSLGEGACSHSESKFTDFQTPDGRICTIYPGCTE</sequence>
<keyword evidence="2" id="KW-1185">Reference proteome</keyword>
<reference evidence="1 2" key="1">
    <citation type="submission" date="2021-05" db="EMBL/GenBank/DDBJ databases">
        <title>Complete genome of the cytokinin-producing biocontrol strain Pseudomonas fluorescens G20-18.</title>
        <authorList>
            <person name="Nielsen T.K."/>
            <person name="Mekureyaw M.F."/>
            <person name="Hansen L.H."/>
            <person name="Nicolaisen M.H."/>
            <person name="Roitsch T.G."/>
            <person name="Hennessy R.C."/>
        </authorList>
    </citation>
    <scope>NUCLEOTIDE SEQUENCE [LARGE SCALE GENOMIC DNA]</scope>
    <source>
        <strain evidence="1 2">G20-18</strain>
    </source>
</reference>
<evidence type="ECO:0000313" key="2">
    <source>
        <dbReference type="Proteomes" id="UP000681155"/>
    </source>
</evidence>
<protein>
    <recommendedName>
        <fullName evidence="3">Lipoprotein</fullName>
    </recommendedName>
</protein>
<evidence type="ECO:0008006" key="3">
    <source>
        <dbReference type="Google" id="ProtNLM"/>
    </source>
</evidence>
<name>A0ABX8F216_9PSED</name>
<dbReference type="PROSITE" id="PS51257">
    <property type="entry name" value="PROKAR_LIPOPROTEIN"/>
    <property type="match status" value="1"/>
</dbReference>
<accession>A0ABX8F216</accession>
<dbReference type="Proteomes" id="UP000681155">
    <property type="component" value="Chromosome"/>
</dbReference>